<dbReference type="Gene3D" id="3.40.630.30">
    <property type="match status" value="1"/>
</dbReference>
<organism evidence="2 3">
    <name type="scientific">Desulfosporosinus orientis (strain ATCC 19365 / DSM 765 / NCIMB 8382 / VKM B-1628 / Singapore I)</name>
    <name type="common">Desulfotomaculum orientis</name>
    <dbReference type="NCBI Taxonomy" id="768706"/>
    <lineage>
        <taxon>Bacteria</taxon>
        <taxon>Bacillati</taxon>
        <taxon>Bacillota</taxon>
        <taxon>Clostridia</taxon>
        <taxon>Eubacteriales</taxon>
        <taxon>Desulfitobacteriaceae</taxon>
        <taxon>Desulfosporosinus</taxon>
    </lineage>
</organism>
<reference evidence="3" key="1">
    <citation type="submission" date="2011-11" db="EMBL/GenBank/DDBJ databases">
        <title>Complete sequence of Desulfosporosinus orientis DSM 765.</title>
        <authorList>
            <person name="Lucas S."/>
            <person name="Han J."/>
            <person name="Lapidus A."/>
            <person name="Cheng J.-F."/>
            <person name="Goodwin L."/>
            <person name="Pitluck S."/>
            <person name="Peters L."/>
            <person name="Ovchinnikova G."/>
            <person name="Teshima H."/>
            <person name="Detter J.C."/>
            <person name="Han C."/>
            <person name="Tapia R."/>
            <person name="Land M."/>
            <person name="Hauser L."/>
            <person name="Kyrpides N."/>
            <person name="Ivanova N."/>
            <person name="Pagani I."/>
            <person name="Pester M."/>
            <person name="Spring S."/>
            <person name="Ollivier B."/>
            <person name="Rattei T."/>
            <person name="Klenk H.-P."/>
            <person name="Wagner M."/>
            <person name="Loy A."/>
            <person name="Woyke T."/>
        </authorList>
    </citation>
    <scope>NUCLEOTIDE SEQUENCE [LARGE SCALE GENOMIC DNA]</scope>
    <source>
        <strain evidence="3">ATCC 19365 / DSM 765 / NCIMB 8382 / VKM B-1628</strain>
    </source>
</reference>
<dbReference type="eggNOG" id="COG1670">
    <property type="taxonomic scope" value="Bacteria"/>
</dbReference>
<dbReference type="Pfam" id="PF13302">
    <property type="entry name" value="Acetyltransf_3"/>
    <property type="match status" value="1"/>
</dbReference>
<dbReference type="KEGG" id="dor:Desor_2232"/>
<dbReference type="PATRIC" id="fig|768706.3.peg.2249"/>
<dbReference type="GO" id="GO:0016747">
    <property type="term" value="F:acyltransferase activity, transferring groups other than amino-acyl groups"/>
    <property type="evidence" value="ECO:0007669"/>
    <property type="project" value="InterPro"/>
</dbReference>
<dbReference type="InterPro" id="IPR051531">
    <property type="entry name" value="N-acetyltransferase"/>
</dbReference>
<feature type="domain" description="N-acetyltransferase" evidence="1">
    <location>
        <begin position="17"/>
        <end position="186"/>
    </location>
</feature>
<sequence>MSKNPYDQFPHITTNEITLRRIIPSDSDSLFEIYSNEKLFVHSPSMLKKNKDAVANMIGHFERDFNKKKWILLGITLNDNPNFIVGVAEMFDYDSDVNMITIGYRLNDRFWGKGIATKTVKAITDYLFHDIGINRIQAFVMPENTKSLNVLRRNNFVEEGVIRQGHVWKGKGVVDLTLFSMLKSKYIV</sequence>
<evidence type="ECO:0000259" key="1">
    <source>
        <dbReference type="PROSITE" id="PS51186"/>
    </source>
</evidence>
<name>G7WB53_DESOD</name>
<gene>
    <name evidence="2" type="ordered locus">Desor_2232</name>
</gene>
<dbReference type="PROSITE" id="PS51186">
    <property type="entry name" value="GNAT"/>
    <property type="match status" value="1"/>
</dbReference>
<evidence type="ECO:0000313" key="2">
    <source>
        <dbReference type="EMBL" id="AET67834.1"/>
    </source>
</evidence>
<dbReference type="InterPro" id="IPR016181">
    <property type="entry name" value="Acyl_CoA_acyltransferase"/>
</dbReference>
<keyword evidence="2" id="KW-0687">Ribonucleoprotein</keyword>
<keyword evidence="2" id="KW-0689">Ribosomal protein</keyword>
<accession>G7WB53</accession>
<keyword evidence="3" id="KW-1185">Reference proteome</keyword>
<keyword evidence="2" id="KW-0808">Transferase</keyword>
<dbReference type="STRING" id="768706.Desor_2232"/>
<dbReference type="GO" id="GO:0005840">
    <property type="term" value="C:ribosome"/>
    <property type="evidence" value="ECO:0007669"/>
    <property type="project" value="UniProtKB-KW"/>
</dbReference>
<dbReference type="PANTHER" id="PTHR43792">
    <property type="entry name" value="GNAT FAMILY, PUTATIVE (AFU_ORTHOLOGUE AFUA_3G00765)-RELATED-RELATED"/>
    <property type="match status" value="1"/>
</dbReference>
<dbReference type="RefSeq" id="WP_014184646.1">
    <property type="nucleotide sequence ID" value="NC_016584.1"/>
</dbReference>
<dbReference type="OrthoDB" id="9811523at2"/>
<proteinExistence type="predicted"/>
<dbReference type="InterPro" id="IPR000182">
    <property type="entry name" value="GNAT_dom"/>
</dbReference>
<dbReference type="SUPFAM" id="SSF55729">
    <property type="entry name" value="Acyl-CoA N-acyltransferases (Nat)"/>
    <property type="match status" value="1"/>
</dbReference>
<dbReference type="Proteomes" id="UP000006346">
    <property type="component" value="Chromosome"/>
</dbReference>
<reference evidence="2 3" key="2">
    <citation type="journal article" date="2012" name="J. Bacteriol.">
        <title>Complete genome sequences of Desulfosporosinus orientis DSM765T, Desulfosporosinus youngiae DSM17734T, Desulfosporosinus meridiei DSM13257T, and Desulfosporosinus acidiphilus DSM22704T.</title>
        <authorList>
            <person name="Pester M."/>
            <person name="Brambilla E."/>
            <person name="Alazard D."/>
            <person name="Rattei T."/>
            <person name="Weinmaier T."/>
            <person name="Han J."/>
            <person name="Lucas S."/>
            <person name="Lapidus A."/>
            <person name="Cheng J.F."/>
            <person name="Goodwin L."/>
            <person name="Pitluck S."/>
            <person name="Peters L."/>
            <person name="Ovchinnikova G."/>
            <person name="Teshima H."/>
            <person name="Detter J.C."/>
            <person name="Han C.S."/>
            <person name="Tapia R."/>
            <person name="Land M.L."/>
            <person name="Hauser L."/>
            <person name="Kyrpides N.C."/>
            <person name="Ivanova N.N."/>
            <person name="Pagani I."/>
            <person name="Huntmann M."/>
            <person name="Wei C.L."/>
            <person name="Davenport K.W."/>
            <person name="Daligault H."/>
            <person name="Chain P.S."/>
            <person name="Chen A."/>
            <person name="Mavromatis K."/>
            <person name="Markowitz V."/>
            <person name="Szeto E."/>
            <person name="Mikhailova N."/>
            <person name="Pati A."/>
            <person name="Wagner M."/>
            <person name="Woyke T."/>
            <person name="Ollivier B."/>
            <person name="Klenk H.P."/>
            <person name="Spring S."/>
            <person name="Loy A."/>
        </authorList>
    </citation>
    <scope>NUCLEOTIDE SEQUENCE [LARGE SCALE GENOMIC DNA]</scope>
    <source>
        <strain evidence="3">ATCC 19365 / DSM 765 / NCIMB 8382 / VKM B-1628</strain>
    </source>
</reference>
<dbReference type="EMBL" id="CP003108">
    <property type="protein sequence ID" value="AET67834.1"/>
    <property type="molecule type" value="Genomic_DNA"/>
</dbReference>
<protein>
    <submittedName>
        <fullName evidence="2">Acetyltransferase, ribosomal protein N-acetylase</fullName>
    </submittedName>
</protein>
<dbReference type="AlphaFoldDB" id="G7WB53"/>
<evidence type="ECO:0000313" key="3">
    <source>
        <dbReference type="Proteomes" id="UP000006346"/>
    </source>
</evidence>
<dbReference type="HOGENOM" id="CLU_013985_3_6_9"/>